<gene>
    <name evidence="1" type="ORF">APZ42_000698</name>
</gene>
<sequence length="138" mass="15585">GSHRFWVTRSISKSLNLKIVAVENFGTRVFKQRNPNPVEQINAVELAVRGTWKGAPLVKITALETDYIGDTGPYSHTAFARHLWLEDKKMADDRFETDSQEKEVGILIGVDQMFEIIPNEPAIQSPCGLRVYNTKLGR</sequence>
<keyword evidence="2" id="KW-1185">Reference proteome</keyword>
<comment type="caution">
    <text evidence="1">The sequence shown here is derived from an EMBL/GenBank/DDBJ whole genome shotgun (WGS) entry which is preliminary data.</text>
</comment>
<dbReference type="EMBL" id="LRGB01004704">
    <property type="protein sequence ID" value="KZS02312.1"/>
    <property type="molecule type" value="Genomic_DNA"/>
</dbReference>
<name>A0A164JG49_9CRUS</name>
<evidence type="ECO:0000313" key="1">
    <source>
        <dbReference type="EMBL" id="KZS02312.1"/>
    </source>
</evidence>
<feature type="non-terminal residue" evidence="1">
    <location>
        <position position="138"/>
    </location>
</feature>
<organism evidence="1 2">
    <name type="scientific">Daphnia magna</name>
    <dbReference type="NCBI Taxonomy" id="35525"/>
    <lineage>
        <taxon>Eukaryota</taxon>
        <taxon>Metazoa</taxon>
        <taxon>Ecdysozoa</taxon>
        <taxon>Arthropoda</taxon>
        <taxon>Crustacea</taxon>
        <taxon>Branchiopoda</taxon>
        <taxon>Diplostraca</taxon>
        <taxon>Cladocera</taxon>
        <taxon>Anomopoda</taxon>
        <taxon>Daphniidae</taxon>
        <taxon>Daphnia</taxon>
    </lineage>
</organism>
<dbReference type="Proteomes" id="UP000076858">
    <property type="component" value="Unassembled WGS sequence"/>
</dbReference>
<evidence type="ECO:0000313" key="2">
    <source>
        <dbReference type="Proteomes" id="UP000076858"/>
    </source>
</evidence>
<proteinExistence type="predicted"/>
<dbReference type="OrthoDB" id="6429910at2759"/>
<accession>A0A164JG49</accession>
<dbReference type="AlphaFoldDB" id="A0A164JG49"/>
<feature type="non-terminal residue" evidence="1">
    <location>
        <position position="1"/>
    </location>
</feature>
<reference evidence="1 2" key="1">
    <citation type="submission" date="2016-03" db="EMBL/GenBank/DDBJ databases">
        <title>EvidentialGene: Evidence-directed Construction of Genes on Genomes.</title>
        <authorList>
            <person name="Gilbert D.G."/>
            <person name="Choi J.-H."/>
            <person name="Mockaitis K."/>
            <person name="Colbourne J."/>
            <person name="Pfrender M."/>
        </authorList>
    </citation>
    <scope>NUCLEOTIDE SEQUENCE [LARGE SCALE GENOMIC DNA]</scope>
    <source>
        <strain evidence="1 2">Xinb3</strain>
        <tissue evidence="1">Complete organism</tissue>
    </source>
</reference>
<protein>
    <submittedName>
        <fullName evidence="1">Uncharacterized protein</fullName>
    </submittedName>
</protein>